<dbReference type="SUPFAM" id="SSF52025">
    <property type="entry name" value="PA domain"/>
    <property type="match status" value="1"/>
</dbReference>
<accession>H2XLP5</accession>
<keyword evidence="2" id="KW-0325">Glycoprotein</keyword>
<keyword evidence="1" id="KW-0732">Signal</keyword>
<dbReference type="FunCoup" id="H2XLP5">
    <property type="interactions" value="2"/>
</dbReference>
<evidence type="ECO:0000256" key="1">
    <source>
        <dbReference type="ARBA" id="ARBA00022729"/>
    </source>
</evidence>
<dbReference type="OMA" id="LMDRGEC"/>
<evidence type="ECO:0000256" key="2">
    <source>
        <dbReference type="ARBA" id="ARBA00023180"/>
    </source>
</evidence>
<dbReference type="AlphaFoldDB" id="H2XLP5"/>
<dbReference type="PANTHER" id="PTHR22702">
    <property type="entry name" value="PROTEASE-ASSOCIATED DOMAIN-CONTAINING PROTEIN"/>
    <property type="match status" value="1"/>
</dbReference>
<feature type="domain" description="PA" evidence="3">
    <location>
        <begin position="65"/>
        <end position="155"/>
    </location>
</feature>
<reference evidence="5" key="1">
    <citation type="journal article" date="2002" name="Science">
        <title>The draft genome of Ciona intestinalis: insights into chordate and vertebrate origins.</title>
        <authorList>
            <person name="Dehal P."/>
            <person name="Satou Y."/>
            <person name="Campbell R.K."/>
            <person name="Chapman J."/>
            <person name="Degnan B."/>
            <person name="De Tomaso A."/>
            <person name="Davidson B."/>
            <person name="Di Gregorio A."/>
            <person name="Gelpke M."/>
            <person name="Goodstein D.M."/>
            <person name="Harafuji N."/>
            <person name="Hastings K.E."/>
            <person name="Ho I."/>
            <person name="Hotta K."/>
            <person name="Huang W."/>
            <person name="Kawashima T."/>
            <person name="Lemaire P."/>
            <person name="Martinez D."/>
            <person name="Meinertzhagen I.A."/>
            <person name="Necula S."/>
            <person name="Nonaka M."/>
            <person name="Putnam N."/>
            <person name="Rash S."/>
            <person name="Saiga H."/>
            <person name="Satake M."/>
            <person name="Terry A."/>
            <person name="Yamada L."/>
            <person name="Wang H.G."/>
            <person name="Awazu S."/>
            <person name="Azumi K."/>
            <person name="Boore J."/>
            <person name="Branno M."/>
            <person name="Chin-Bow S."/>
            <person name="DeSantis R."/>
            <person name="Doyle S."/>
            <person name="Francino P."/>
            <person name="Keys D.N."/>
            <person name="Haga S."/>
            <person name="Hayashi H."/>
            <person name="Hino K."/>
            <person name="Imai K.S."/>
            <person name="Inaba K."/>
            <person name="Kano S."/>
            <person name="Kobayashi K."/>
            <person name="Kobayashi M."/>
            <person name="Lee B.I."/>
            <person name="Makabe K.W."/>
            <person name="Manohar C."/>
            <person name="Matassi G."/>
            <person name="Medina M."/>
            <person name="Mochizuki Y."/>
            <person name="Mount S."/>
            <person name="Morishita T."/>
            <person name="Miura S."/>
            <person name="Nakayama A."/>
            <person name="Nishizaka S."/>
            <person name="Nomoto H."/>
            <person name="Ohta F."/>
            <person name="Oishi K."/>
            <person name="Rigoutsos I."/>
            <person name="Sano M."/>
            <person name="Sasaki A."/>
            <person name="Sasakura Y."/>
            <person name="Shoguchi E."/>
            <person name="Shin-i T."/>
            <person name="Spagnuolo A."/>
            <person name="Stainier D."/>
            <person name="Suzuki M.M."/>
            <person name="Tassy O."/>
            <person name="Takatori N."/>
            <person name="Tokuoka M."/>
            <person name="Yagi K."/>
            <person name="Yoshizaki F."/>
            <person name="Wada S."/>
            <person name="Zhang C."/>
            <person name="Hyatt P.D."/>
            <person name="Larimer F."/>
            <person name="Detter C."/>
            <person name="Doggett N."/>
            <person name="Glavina T."/>
            <person name="Hawkins T."/>
            <person name="Richardson P."/>
            <person name="Lucas S."/>
            <person name="Kohara Y."/>
            <person name="Levine M."/>
            <person name="Satoh N."/>
            <person name="Rokhsar D.S."/>
        </authorList>
    </citation>
    <scope>NUCLEOTIDE SEQUENCE [LARGE SCALE GENOMIC DNA]</scope>
</reference>
<evidence type="ECO:0000313" key="4">
    <source>
        <dbReference type="Ensembl" id="ENSCINP00000030577.1"/>
    </source>
</evidence>
<name>H2XLP5_CIOIN</name>
<dbReference type="Pfam" id="PF02225">
    <property type="entry name" value="PA"/>
    <property type="match status" value="1"/>
</dbReference>
<organism evidence="4 5">
    <name type="scientific">Ciona intestinalis</name>
    <name type="common">Transparent sea squirt</name>
    <name type="synonym">Ascidia intestinalis</name>
    <dbReference type="NCBI Taxonomy" id="7719"/>
    <lineage>
        <taxon>Eukaryota</taxon>
        <taxon>Metazoa</taxon>
        <taxon>Chordata</taxon>
        <taxon>Tunicata</taxon>
        <taxon>Ascidiacea</taxon>
        <taxon>Phlebobranchia</taxon>
        <taxon>Cionidae</taxon>
        <taxon>Ciona</taxon>
    </lineage>
</organism>
<dbReference type="Proteomes" id="UP000008144">
    <property type="component" value="Chromosome 4"/>
</dbReference>
<protein>
    <recommendedName>
        <fullName evidence="3">PA domain-containing protein</fullName>
    </recommendedName>
</protein>
<dbReference type="InParanoid" id="H2XLP5"/>
<dbReference type="GeneTree" id="ENSGT00390000009837"/>
<proteinExistence type="predicted"/>
<dbReference type="Gene3D" id="3.50.30.30">
    <property type="match status" value="1"/>
</dbReference>
<evidence type="ECO:0000259" key="3">
    <source>
        <dbReference type="Pfam" id="PF02225"/>
    </source>
</evidence>
<dbReference type="Ensembl" id="ENSCINT00000030308.1">
    <property type="protein sequence ID" value="ENSCINP00000030577.1"/>
    <property type="gene ID" value="ENSCING00000023464.1"/>
</dbReference>
<reference evidence="4" key="4">
    <citation type="submission" date="2025-09" db="UniProtKB">
        <authorList>
            <consortium name="Ensembl"/>
        </authorList>
    </citation>
    <scope>IDENTIFICATION</scope>
</reference>
<dbReference type="HOGENOM" id="CLU_084006_2_0_1"/>
<dbReference type="PANTHER" id="PTHR22702:SF1">
    <property type="entry name" value="PROTEASE-ASSOCIATED DOMAIN-CONTAINING PROTEIN 1"/>
    <property type="match status" value="1"/>
</dbReference>
<evidence type="ECO:0000313" key="5">
    <source>
        <dbReference type="Proteomes" id="UP000008144"/>
    </source>
</evidence>
<dbReference type="EMBL" id="EAAA01001942">
    <property type="status" value="NOT_ANNOTATED_CDS"/>
    <property type="molecule type" value="Genomic_DNA"/>
</dbReference>
<reference evidence="4" key="2">
    <citation type="journal article" date="2008" name="Genome Biol.">
        <title>Improved genome assembly and evidence-based global gene model set for the chordate Ciona intestinalis: new insight into intron and operon populations.</title>
        <authorList>
            <person name="Satou Y."/>
            <person name="Mineta K."/>
            <person name="Ogasawara M."/>
            <person name="Sasakura Y."/>
            <person name="Shoguchi E."/>
            <person name="Ueno K."/>
            <person name="Yamada L."/>
            <person name="Matsumoto J."/>
            <person name="Wasserscheid J."/>
            <person name="Dewar K."/>
            <person name="Wiley G.B."/>
            <person name="Macmil S.L."/>
            <person name="Roe B.A."/>
            <person name="Zeller R.W."/>
            <person name="Hastings K.E."/>
            <person name="Lemaire P."/>
            <person name="Lindquist E."/>
            <person name="Endo T."/>
            <person name="Hotta K."/>
            <person name="Inaba K."/>
        </authorList>
    </citation>
    <scope>NUCLEOTIDE SEQUENCE [LARGE SCALE GENOMIC DNA]</scope>
    <source>
        <strain evidence="4">wild type</strain>
    </source>
</reference>
<dbReference type="InterPro" id="IPR003137">
    <property type="entry name" value="PA_domain"/>
</dbReference>
<keyword evidence="5" id="KW-1185">Reference proteome</keyword>
<reference evidence="4" key="3">
    <citation type="submission" date="2025-08" db="UniProtKB">
        <authorList>
            <consortium name="Ensembl"/>
        </authorList>
    </citation>
    <scope>IDENTIFICATION</scope>
</reference>
<sequence length="192" mass="21271">NIFEKCALFILLKLLYKKNRKIWGYGINEQLWFEVLFPENVAYTYRIKSARDFGAVLSQPLQQVNLVPVVPAEACGQLLDNGHLLQNQVALITRGGCSFVTKAIHAELYGAAAVIISDHNFDSVTQWVDMIDDGSNRGRLVGIPAFYLLGKDGNMIREAVSGKNAAAAIINLPVNYTTTASGSLHQPPWDHW</sequence>
<dbReference type="InterPro" id="IPR046450">
    <property type="entry name" value="PA_dom_sf"/>
</dbReference>